<protein>
    <recommendedName>
        <fullName evidence="4">Fibronectin type-I domain-containing protein</fullName>
    </recommendedName>
</protein>
<dbReference type="CDD" id="cd00061">
    <property type="entry name" value="FN1"/>
    <property type="match status" value="2"/>
</dbReference>
<organism evidence="5">
    <name type="scientific">Stegastes partitus</name>
    <name type="common">bicolor damselfish</name>
    <dbReference type="NCBI Taxonomy" id="144197"/>
    <lineage>
        <taxon>Eukaryota</taxon>
        <taxon>Metazoa</taxon>
        <taxon>Chordata</taxon>
        <taxon>Craniata</taxon>
        <taxon>Vertebrata</taxon>
        <taxon>Euteleostomi</taxon>
        <taxon>Actinopterygii</taxon>
        <taxon>Neopterygii</taxon>
        <taxon>Teleostei</taxon>
        <taxon>Neoteleostei</taxon>
        <taxon>Acanthomorphata</taxon>
        <taxon>Ovalentaria</taxon>
        <taxon>Pomacentridae</taxon>
        <taxon>Stegastes</taxon>
    </lineage>
</organism>
<evidence type="ECO:0000256" key="1">
    <source>
        <dbReference type="ARBA" id="ARBA00022737"/>
    </source>
</evidence>
<dbReference type="GO" id="GO:0007044">
    <property type="term" value="P:cell-substrate junction assembly"/>
    <property type="evidence" value="ECO:0007669"/>
    <property type="project" value="TreeGrafter"/>
</dbReference>
<dbReference type="InterPro" id="IPR000083">
    <property type="entry name" value="Fibronectin_type1"/>
</dbReference>
<dbReference type="GO" id="GO:0007507">
    <property type="term" value="P:heart development"/>
    <property type="evidence" value="ECO:0007669"/>
    <property type="project" value="TreeGrafter"/>
</dbReference>
<dbReference type="PANTHER" id="PTHR46708:SF4">
    <property type="entry name" value="FIBRONECTIN"/>
    <property type="match status" value="1"/>
</dbReference>
<feature type="domain" description="Fibronectin type-I" evidence="4">
    <location>
        <begin position="26"/>
        <end position="68"/>
    </location>
</feature>
<evidence type="ECO:0000256" key="2">
    <source>
        <dbReference type="ARBA" id="ARBA00023157"/>
    </source>
</evidence>
<keyword evidence="2" id="KW-1015">Disulfide bond</keyword>
<dbReference type="PROSITE" id="PS01253">
    <property type="entry name" value="FN1_1"/>
    <property type="match status" value="1"/>
</dbReference>
<dbReference type="Gene3D" id="2.10.70.10">
    <property type="entry name" value="Complement Module, domain 1"/>
    <property type="match status" value="3"/>
</dbReference>
<dbReference type="AlphaFoldDB" id="A0A3B5AG75"/>
<evidence type="ECO:0000256" key="3">
    <source>
        <dbReference type="ARBA" id="ARBA00023180"/>
    </source>
</evidence>
<dbReference type="GO" id="GO:0007160">
    <property type="term" value="P:cell-matrix adhesion"/>
    <property type="evidence" value="ECO:0007669"/>
    <property type="project" value="TreeGrafter"/>
</dbReference>
<dbReference type="FunFam" id="2.10.70.10:FF:000006">
    <property type="entry name" value="Fibronectin 1"/>
    <property type="match status" value="1"/>
</dbReference>
<name>A0A3B5AG75_9TELE</name>
<dbReference type="InterPro" id="IPR050991">
    <property type="entry name" value="ECM_Regulatory_Proteins"/>
</dbReference>
<dbReference type="GO" id="GO:0007399">
    <property type="term" value="P:nervous system development"/>
    <property type="evidence" value="ECO:0007669"/>
    <property type="project" value="TreeGrafter"/>
</dbReference>
<reference evidence="5" key="1">
    <citation type="submission" date="2023-09" db="UniProtKB">
        <authorList>
            <consortium name="Ensembl"/>
        </authorList>
    </citation>
    <scope>IDENTIFICATION</scope>
</reference>
<keyword evidence="1" id="KW-0677">Repeat</keyword>
<dbReference type="PANTHER" id="PTHR46708">
    <property type="entry name" value="TENASCIN"/>
    <property type="match status" value="1"/>
</dbReference>
<dbReference type="STRING" id="144197.ENSSPAP00000020448"/>
<sequence length="167" mass="19078">MSETGFKLWCRCLGLGSGHFRCDSSKWCHDSGNNYRIGEKWDRRAENGHLMSCTCLGNGKGEFKCEPHESVCYDDGKTYQVGNQWQKEYLGAICTCSCFGGQQGWRCENCRRPGADVDASLLQPVRYGDNTLRKVSEINMNTESFTCLIVLFRWSSCFFQDQTDQMK</sequence>
<dbReference type="Ensembl" id="ENSSPAT00000020762.1">
    <property type="protein sequence ID" value="ENSSPAP00000020448.1"/>
    <property type="gene ID" value="ENSSPAG00000015432.1"/>
</dbReference>
<dbReference type="GO" id="GO:0005178">
    <property type="term" value="F:integrin binding"/>
    <property type="evidence" value="ECO:0007669"/>
    <property type="project" value="TreeGrafter"/>
</dbReference>
<dbReference type="GO" id="GO:0043394">
    <property type="term" value="F:proteoglycan binding"/>
    <property type="evidence" value="ECO:0007669"/>
    <property type="project" value="TreeGrafter"/>
</dbReference>
<dbReference type="SUPFAM" id="SSF57603">
    <property type="entry name" value="FnI-like domain"/>
    <property type="match status" value="3"/>
</dbReference>
<dbReference type="PROSITE" id="PS51091">
    <property type="entry name" value="FN1_2"/>
    <property type="match status" value="2"/>
</dbReference>
<dbReference type="FunFam" id="2.10.70.10:FF:000017">
    <property type="entry name" value="Fibronectin isoform X1"/>
    <property type="match status" value="1"/>
</dbReference>
<evidence type="ECO:0000259" key="4">
    <source>
        <dbReference type="PROSITE" id="PS51091"/>
    </source>
</evidence>
<dbReference type="GO" id="GO:0005576">
    <property type="term" value="C:extracellular region"/>
    <property type="evidence" value="ECO:0007669"/>
    <property type="project" value="InterPro"/>
</dbReference>
<evidence type="ECO:0000313" key="5">
    <source>
        <dbReference type="Ensembl" id="ENSSPAP00000020448.1"/>
    </source>
</evidence>
<accession>A0A3B5AG75</accession>
<feature type="domain" description="Fibronectin type-I" evidence="4">
    <location>
        <begin position="70"/>
        <end position="110"/>
    </location>
</feature>
<dbReference type="GO" id="GO:0005201">
    <property type="term" value="F:extracellular matrix structural constituent"/>
    <property type="evidence" value="ECO:0007669"/>
    <property type="project" value="TreeGrafter"/>
</dbReference>
<dbReference type="SMART" id="SM00058">
    <property type="entry name" value="FN1"/>
    <property type="match status" value="3"/>
</dbReference>
<proteinExistence type="predicted"/>
<keyword evidence="3" id="KW-0325">Glycoprotein</keyword>
<dbReference type="GeneTree" id="ENSGT00940000168433"/>
<dbReference type="Pfam" id="PF00039">
    <property type="entry name" value="fn1"/>
    <property type="match status" value="2"/>
</dbReference>